<name>A0A2U9TBU7_9GAMM</name>
<keyword evidence="8 9" id="KW-0788">Thiol protease</keyword>
<dbReference type="InterPro" id="IPR033693">
    <property type="entry name" value="PGPEP1_Glu_AS"/>
</dbReference>
<dbReference type="PROSITE" id="PS01333">
    <property type="entry name" value="PYRASE_GLU"/>
    <property type="match status" value="1"/>
</dbReference>
<feature type="active site" evidence="9">
    <location>
        <position position="171"/>
    </location>
</feature>
<dbReference type="AlphaFoldDB" id="A0A2U9TBU7"/>
<evidence type="ECO:0000256" key="7">
    <source>
        <dbReference type="ARBA" id="ARBA00022801"/>
    </source>
</evidence>
<feature type="active site" evidence="9 11">
    <location>
        <position position="148"/>
    </location>
</feature>
<dbReference type="RefSeq" id="WP_223250317.1">
    <property type="nucleotide sequence ID" value="NZ_CP029843.1"/>
</dbReference>
<dbReference type="FunFam" id="3.40.630.20:FF:000001">
    <property type="entry name" value="Pyrrolidone-carboxylate peptidase"/>
    <property type="match status" value="1"/>
</dbReference>
<dbReference type="InterPro" id="IPR000816">
    <property type="entry name" value="Peptidase_C15"/>
</dbReference>
<dbReference type="InterPro" id="IPR029762">
    <property type="entry name" value="PGP-I_bact-type"/>
</dbReference>
<accession>A0A2U9TBU7</accession>
<evidence type="ECO:0000256" key="10">
    <source>
        <dbReference type="PROSITE-ProRule" id="PRU10076"/>
    </source>
</evidence>
<comment type="catalytic activity">
    <reaction evidence="1 9 10">
        <text>Release of an N-terminal pyroglutamyl group from a polypeptide, the second amino acid generally not being Pro.</text>
        <dbReference type="EC" id="3.4.19.3"/>
    </reaction>
</comment>
<keyword evidence="13" id="KW-1185">Reference proteome</keyword>
<dbReference type="Proteomes" id="UP000249447">
    <property type="component" value="Chromosome"/>
</dbReference>
<gene>
    <name evidence="9" type="primary">pcp</name>
    <name evidence="12" type="ORF">C9I47_1315</name>
</gene>
<dbReference type="InterPro" id="IPR036440">
    <property type="entry name" value="Peptidase_C15-like_sf"/>
</dbReference>
<evidence type="ECO:0000256" key="2">
    <source>
        <dbReference type="ARBA" id="ARBA00002280"/>
    </source>
</evidence>
<evidence type="ECO:0000256" key="4">
    <source>
        <dbReference type="ARBA" id="ARBA00006641"/>
    </source>
</evidence>
<dbReference type="GO" id="GO:0005829">
    <property type="term" value="C:cytosol"/>
    <property type="evidence" value="ECO:0007669"/>
    <property type="project" value="InterPro"/>
</dbReference>
<protein>
    <recommendedName>
        <fullName evidence="9">Pyrrolidone-carboxylate peptidase</fullName>
        <ecNumber evidence="9">3.4.19.3</ecNumber>
    </recommendedName>
    <alternativeName>
        <fullName evidence="9">5-oxoprolyl-peptidase</fullName>
    </alternativeName>
    <alternativeName>
        <fullName evidence="9">Pyroglutamyl-peptidase I</fullName>
        <shortName evidence="9">PGP-I</shortName>
        <shortName evidence="9">Pyrase</shortName>
    </alternativeName>
</protein>
<dbReference type="NCBIfam" id="NF009676">
    <property type="entry name" value="PRK13197.1"/>
    <property type="match status" value="1"/>
</dbReference>
<evidence type="ECO:0000256" key="11">
    <source>
        <dbReference type="PROSITE-ProRule" id="PRU10077"/>
    </source>
</evidence>
<dbReference type="InterPro" id="IPR016125">
    <property type="entry name" value="Peptidase_C15-like"/>
</dbReference>
<dbReference type="Gene3D" id="3.40.630.20">
    <property type="entry name" value="Peptidase C15, pyroglutamyl peptidase I-like"/>
    <property type="match status" value="1"/>
</dbReference>
<keyword evidence="5 9" id="KW-0963">Cytoplasm</keyword>
<dbReference type="InterPro" id="IPR033694">
    <property type="entry name" value="PGPEP1_Cys_AS"/>
</dbReference>
<dbReference type="GO" id="GO:0006508">
    <property type="term" value="P:proteolysis"/>
    <property type="evidence" value="ECO:0007669"/>
    <property type="project" value="UniProtKB-KW"/>
</dbReference>
<evidence type="ECO:0000256" key="6">
    <source>
        <dbReference type="ARBA" id="ARBA00022670"/>
    </source>
</evidence>
<dbReference type="PROSITE" id="PS01334">
    <property type="entry name" value="PYRASE_CYS"/>
    <property type="match status" value="1"/>
</dbReference>
<evidence type="ECO:0000256" key="9">
    <source>
        <dbReference type="HAMAP-Rule" id="MF_00417"/>
    </source>
</evidence>
<evidence type="ECO:0000256" key="8">
    <source>
        <dbReference type="ARBA" id="ARBA00022807"/>
    </source>
</evidence>
<dbReference type="PANTHER" id="PTHR23402:SF1">
    <property type="entry name" value="PYROGLUTAMYL-PEPTIDASE I"/>
    <property type="match status" value="1"/>
</dbReference>
<dbReference type="Pfam" id="PF01470">
    <property type="entry name" value="Peptidase_C15"/>
    <property type="match status" value="1"/>
</dbReference>
<dbReference type="HAMAP" id="MF_00417">
    <property type="entry name" value="Pyrrolid_peptidase"/>
    <property type="match status" value="1"/>
</dbReference>
<dbReference type="PRINTS" id="PR00706">
    <property type="entry name" value="PYROGLUPTASE"/>
</dbReference>
<evidence type="ECO:0000313" key="13">
    <source>
        <dbReference type="Proteomes" id="UP000249447"/>
    </source>
</evidence>
<dbReference type="PIRSF" id="PIRSF015592">
    <property type="entry name" value="Prld-crbxl_pptds"/>
    <property type="match status" value="1"/>
</dbReference>
<evidence type="ECO:0000256" key="5">
    <source>
        <dbReference type="ARBA" id="ARBA00022490"/>
    </source>
</evidence>
<organism evidence="12 13">
    <name type="scientific">Marilutibacter maris</name>
    <dbReference type="NCBI Taxonomy" id="1605891"/>
    <lineage>
        <taxon>Bacteria</taxon>
        <taxon>Pseudomonadati</taxon>
        <taxon>Pseudomonadota</taxon>
        <taxon>Gammaproteobacteria</taxon>
        <taxon>Lysobacterales</taxon>
        <taxon>Lysobacteraceae</taxon>
        <taxon>Marilutibacter</taxon>
    </lineage>
</organism>
<dbReference type="SUPFAM" id="SSF53182">
    <property type="entry name" value="Pyrrolidone carboxyl peptidase (pyroglutamate aminopeptidase)"/>
    <property type="match status" value="1"/>
</dbReference>
<dbReference type="EMBL" id="CP029843">
    <property type="protein sequence ID" value="AWV07019.1"/>
    <property type="molecule type" value="Genomic_DNA"/>
</dbReference>
<comment type="subunit">
    <text evidence="9">Homotetramer.</text>
</comment>
<evidence type="ECO:0000256" key="1">
    <source>
        <dbReference type="ARBA" id="ARBA00001770"/>
    </source>
</evidence>
<proteinExistence type="inferred from homology"/>
<dbReference type="KEGG" id="lmb:C9I47_1315"/>
<dbReference type="CDD" id="cd00501">
    <property type="entry name" value="Peptidase_C15"/>
    <property type="match status" value="1"/>
</dbReference>
<dbReference type="PANTHER" id="PTHR23402">
    <property type="entry name" value="PROTEASE FAMILY C15 PYROGLUTAMYL-PEPTIDASE I-RELATED"/>
    <property type="match status" value="1"/>
</dbReference>
<reference evidence="12 13" key="1">
    <citation type="submission" date="2018-05" db="EMBL/GenBank/DDBJ databases">
        <title>The complete genome of Lysobacter maris HZ9B, a marine bacterium antagonistic against terrestrial plant pathogens.</title>
        <authorList>
            <person name="Zhang X.-Q."/>
        </authorList>
    </citation>
    <scope>NUCLEOTIDE SEQUENCE [LARGE SCALE GENOMIC DNA]</scope>
    <source>
        <strain evidence="12 13">HZ9B</strain>
    </source>
</reference>
<evidence type="ECO:0000313" key="12">
    <source>
        <dbReference type="EMBL" id="AWV07019.1"/>
    </source>
</evidence>
<feature type="active site" evidence="9 10">
    <location>
        <position position="85"/>
    </location>
</feature>
<keyword evidence="7 9" id="KW-0378">Hydrolase</keyword>
<dbReference type="GO" id="GO:0016920">
    <property type="term" value="F:pyroglutamyl-peptidase activity"/>
    <property type="evidence" value="ECO:0007669"/>
    <property type="project" value="UniProtKB-UniRule"/>
</dbReference>
<comment type="subcellular location">
    <subcellularLocation>
        <location evidence="3 9">Cytoplasm</location>
    </subcellularLocation>
</comment>
<evidence type="ECO:0000256" key="3">
    <source>
        <dbReference type="ARBA" id="ARBA00004496"/>
    </source>
</evidence>
<comment type="function">
    <text evidence="2 9">Removes 5-oxoproline from various penultimate amino acid residues except L-proline.</text>
</comment>
<keyword evidence="6 9" id="KW-0645">Protease</keyword>
<comment type="similarity">
    <text evidence="4 9">Belongs to the peptidase C15 family.</text>
</comment>
<dbReference type="NCBIfam" id="TIGR00504">
    <property type="entry name" value="pyro_pdase"/>
    <property type="match status" value="1"/>
</dbReference>
<dbReference type="EC" id="3.4.19.3" evidence="9"/>
<sequence length="219" mass="23259">MSRRSLPTVLLTGFEPFGEDAGNPSWEAVRMLDGARIAGHRVVARCLAVEFDRSLKQLRAAIRETRPTLVICVGLAGGRAQLSLERIGINVDDARIADNAGAQPVDTPIVADGPAAYFARLPLKAMMLALREAGIPAEVSQTAGTYVCNHVLYGLMHALRAKPRVRGGFIHVPYSPEQAARHPGAASLPVGTVADGLRIAVRTALTTDEDIRVAAGATH</sequence>